<dbReference type="GO" id="GO:0032993">
    <property type="term" value="C:protein-DNA complex"/>
    <property type="evidence" value="ECO:0007669"/>
    <property type="project" value="TreeGrafter"/>
</dbReference>
<evidence type="ECO:0000256" key="1">
    <source>
        <dbReference type="ARBA" id="ARBA00009437"/>
    </source>
</evidence>
<comment type="similarity">
    <text evidence="1">Belongs to the LysR transcriptional regulatory family.</text>
</comment>
<organism evidence="6 7">
    <name type="scientific">Caballeronia udeis</name>
    <dbReference type="NCBI Taxonomy" id="1232866"/>
    <lineage>
        <taxon>Bacteria</taxon>
        <taxon>Pseudomonadati</taxon>
        <taxon>Pseudomonadota</taxon>
        <taxon>Betaproteobacteria</taxon>
        <taxon>Burkholderiales</taxon>
        <taxon>Burkholderiaceae</taxon>
        <taxon>Caballeronia</taxon>
    </lineage>
</organism>
<dbReference type="Pfam" id="PF00126">
    <property type="entry name" value="HTH_1"/>
    <property type="match status" value="1"/>
</dbReference>
<sequence length="338" mass="36941">MELRHFRYFIAVAEELSFTKAARRLHISQPPLSQHVQEIERELGALLFRRNRSHVALTDTGRLFLEEARSVVQQASHAVDMAKRAGRGEVGVLRIGFTATAPFTHVFSAAIRAFRRESPGVRLNLEYSMTEPVIDALRSSELDVGFVRPMANSLPDDIETILVMTDKLMVVLHADHPLAASKQPIPIEMLAKEPFVLRASGAHSGYYEQIYQCCTQAGFFPQISQEAKEAATILGLVAAGLGVTILPASLSAIAVSGVAWRDLQSQSEATSQVLLAFNARENDTAQRAAFIRLVQDEVGRSDHCATGLHPSQARNTQNGCSLDFASHAPSGSRICHCG</sequence>
<dbReference type="SUPFAM" id="SSF46785">
    <property type="entry name" value="Winged helix' DNA-binding domain"/>
    <property type="match status" value="1"/>
</dbReference>
<protein>
    <submittedName>
        <fullName evidence="6">LysR family transcriptional regulator</fullName>
    </submittedName>
</protein>
<dbReference type="InterPro" id="IPR000847">
    <property type="entry name" value="LysR_HTH_N"/>
</dbReference>
<proteinExistence type="inferred from homology"/>
<dbReference type="PRINTS" id="PR00039">
    <property type="entry name" value="HTHLYSR"/>
</dbReference>
<evidence type="ECO:0000313" key="7">
    <source>
        <dbReference type="Proteomes" id="UP000054683"/>
    </source>
</evidence>
<evidence type="ECO:0000256" key="2">
    <source>
        <dbReference type="ARBA" id="ARBA00023015"/>
    </source>
</evidence>
<dbReference type="EMBL" id="FCOK02000070">
    <property type="protein sequence ID" value="SAL63380.1"/>
    <property type="molecule type" value="Genomic_DNA"/>
</dbReference>
<accession>A0A158J4Y9</accession>
<dbReference type="Proteomes" id="UP000054683">
    <property type="component" value="Unassembled WGS sequence"/>
</dbReference>
<dbReference type="Gene3D" id="1.10.10.10">
    <property type="entry name" value="Winged helix-like DNA-binding domain superfamily/Winged helix DNA-binding domain"/>
    <property type="match status" value="1"/>
</dbReference>
<dbReference type="RefSeq" id="WP_063977970.1">
    <property type="nucleotide sequence ID" value="NZ_FCOK02000070.1"/>
</dbReference>
<dbReference type="FunFam" id="1.10.10.10:FF:000001">
    <property type="entry name" value="LysR family transcriptional regulator"/>
    <property type="match status" value="1"/>
</dbReference>
<dbReference type="InterPro" id="IPR036390">
    <property type="entry name" value="WH_DNA-bd_sf"/>
</dbReference>
<dbReference type="PROSITE" id="PS50931">
    <property type="entry name" value="HTH_LYSR"/>
    <property type="match status" value="1"/>
</dbReference>
<evidence type="ECO:0000256" key="4">
    <source>
        <dbReference type="ARBA" id="ARBA00023163"/>
    </source>
</evidence>
<keyword evidence="4" id="KW-0804">Transcription</keyword>
<dbReference type="PANTHER" id="PTHR30346">
    <property type="entry name" value="TRANSCRIPTIONAL DUAL REGULATOR HCAR-RELATED"/>
    <property type="match status" value="1"/>
</dbReference>
<dbReference type="CDD" id="cd08414">
    <property type="entry name" value="PBP2_LTTR_aromatics_like"/>
    <property type="match status" value="1"/>
</dbReference>
<dbReference type="PANTHER" id="PTHR30346:SF30">
    <property type="entry name" value="SMALL NEUTRAL PROTEASE REGULATORY PROTEIN"/>
    <property type="match status" value="1"/>
</dbReference>
<dbReference type="SUPFAM" id="SSF53850">
    <property type="entry name" value="Periplasmic binding protein-like II"/>
    <property type="match status" value="1"/>
</dbReference>
<dbReference type="InterPro" id="IPR036388">
    <property type="entry name" value="WH-like_DNA-bd_sf"/>
</dbReference>
<evidence type="ECO:0000313" key="6">
    <source>
        <dbReference type="EMBL" id="SAL63380.1"/>
    </source>
</evidence>
<keyword evidence="2" id="KW-0805">Transcription regulation</keyword>
<dbReference type="OrthoDB" id="5292387at2"/>
<evidence type="ECO:0000256" key="3">
    <source>
        <dbReference type="ARBA" id="ARBA00023125"/>
    </source>
</evidence>
<dbReference type="Gene3D" id="3.40.190.10">
    <property type="entry name" value="Periplasmic binding protein-like II"/>
    <property type="match status" value="2"/>
</dbReference>
<evidence type="ECO:0000259" key="5">
    <source>
        <dbReference type="PROSITE" id="PS50931"/>
    </source>
</evidence>
<dbReference type="AlphaFoldDB" id="A0A158J4Y9"/>
<name>A0A158J4Y9_9BURK</name>
<feature type="domain" description="HTH lysR-type" evidence="5">
    <location>
        <begin position="1"/>
        <end position="58"/>
    </location>
</feature>
<dbReference type="InterPro" id="IPR005119">
    <property type="entry name" value="LysR_subst-bd"/>
</dbReference>
<dbReference type="Pfam" id="PF03466">
    <property type="entry name" value="LysR_substrate"/>
    <property type="match status" value="1"/>
</dbReference>
<keyword evidence="3" id="KW-0238">DNA-binding</keyword>
<dbReference type="GO" id="GO:0003700">
    <property type="term" value="F:DNA-binding transcription factor activity"/>
    <property type="evidence" value="ECO:0007669"/>
    <property type="project" value="InterPro"/>
</dbReference>
<reference evidence="6 7" key="1">
    <citation type="submission" date="2016-01" db="EMBL/GenBank/DDBJ databases">
        <authorList>
            <person name="Oliw E.H."/>
        </authorList>
    </citation>
    <scope>NUCLEOTIDE SEQUENCE [LARGE SCALE GENOMIC DNA]</scope>
    <source>
        <strain evidence="6">LMG 27134</strain>
    </source>
</reference>
<dbReference type="GO" id="GO:0003677">
    <property type="term" value="F:DNA binding"/>
    <property type="evidence" value="ECO:0007669"/>
    <property type="project" value="UniProtKB-KW"/>
</dbReference>
<gene>
    <name evidence="6" type="ORF">AWB69_07108</name>
</gene>